<keyword evidence="1" id="KW-0732">Signal</keyword>
<proteinExistence type="predicted"/>
<sequence length="315" mass="34140">MRRILGFVLTVMLFFVGLASPGRALAAESGAYVAGSSRLDSRTLDLTIVSPNVDGGRRTVRLLLPPGWSATADRTWPTLWFLHGGFDDYRSWSDKTDLKDATAGRDAIVVLPDTSWCSAYSDWWNHGSGGAPRWETYLTEDVAQILERGYRASAVRAVAGNSMGGLGALKLTAAHPGFFRGAASFSGNLDPLHSGLGDGGYDKPGLACWADWTRVWGDPEIPAQRAIWVRNDPYEQALRLRGAALFISSGDGTGGLLTDVVERTVDLESKAVVARLRGAGVPVTAHFYAPGTHAWSYWQREMHAALPLLFTSMNL</sequence>
<dbReference type="EMBL" id="BAAAUV010000001">
    <property type="protein sequence ID" value="GAA3191686.1"/>
    <property type="molecule type" value="Genomic_DNA"/>
</dbReference>
<feature type="chain" id="PRO_5047083439" evidence="1">
    <location>
        <begin position="27"/>
        <end position="315"/>
    </location>
</feature>
<evidence type="ECO:0000313" key="2">
    <source>
        <dbReference type="EMBL" id="GAA3191686.1"/>
    </source>
</evidence>
<dbReference type="Proteomes" id="UP001501237">
    <property type="component" value="Unassembled WGS sequence"/>
</dbReference>
<feature type="signal peptide" evidence="1">
    <location>
        <begin position="1"/>
        <end position="26"/>
    </location>
</feature>
<dbReference type="Gene3D" id="3.40.50.1820">
    <property type="entry name" value="alpha/beta hydrolase"/>
    <property type="match status" value="1"/>
</dbReference>
<dbReference type="InterPro" id="IPR000801">
    <property type="entry name" value="Esterase-like"/>
</dbReference>
<dbReference type="GO" id="GO:0016787">
    <property type="term" value="F:hydrolase activity"/>
    <property type="evidence" value="ECO:0007669"/>
    <property type="project" value="UniProtKB-KW"/>
</dbReference>
<dbReference type="RefSeq" id="WP_344820997.1">
    <property type="nucleotide sequence ID" value="NZ_BAAAUV010000001.1"/>
</dbReference>
<protein>
    <submittedName>
        <fullName evidence="2">Alpha/beta hydrolase family protein</fullName>
    </submittedName>
</protein>
<dbReference type="Pfam" id="PF00756">
    <property type="entry name" value="Esterase"/>
    <property type="match status" value="1"/>
</dbReference>
<dbReference type="InterPro" id="IPR050583">
    <property type="entry name" value="Mycobacterial_A85_antigen"/>
</dbReference>
<keyword evidence="3" id="KW-1185">Reference proteome</keyword>
<dbReference type="SUPFAM" id="SSF53474">
    <property type="entry name" value="alpha/beta-Hydrolases"/>
    <property type="match status" value="1"/>
</dbReference>
<organism evidence="2 3">
    <name type="scientific">Actinocorallia longicatena</name>
    <dbReference type="NCBI Taxonomy" id="111803"/>
    <lineage>
        <taxon>Bacteria</taxon>
        <taxon>Bacillati</taxon>
        <taxon>Actinomycetota</taxon>
        <taxon>Actinomycetes</taxon>
        <taxon>Streptosporangiales</taxon>
        <taxon>Thermomonosporaceae</taxon>
        <taxon>Actinocorallia</taxon>
    </lineage>
</organism>
<dbReference type="PANTHER" id="PTHR48098">
    <property type="entry name" value="ENTEROCHELIN ESTERASE-RELATED"/>
    <property type="match status" value="1"/>
</dbReference>
<dbReference type="InterPro" id="IPR029058">
    <property type="entry name" value="AB_hydrolase_fold"/>
</dbReference>
<accession>A0ABP6PXH5</accession>
<evidence type="ECO:0000313" key="3">
    <source>
        <dbReference type="Proteomes" id="UP001501237"/>
    </source>
</evidence>
<keyword evidence="2" id="KW-0378">Hydrolase</keyword>
<name>A0ABP6PXH5_9ACTN</name>
<dbReference type="PANTHER" id="PTHR48098:SF1">
    <property type="entry name" value="DIACYLGLYCEROL ACYLTRANSFERASE_MYCOLYLTRANSFERASE AG85A"/>
    <property type="match status" value="1"/>
</dbReference>
<reference evidence="3" key="1">
    <citation type="journal article" date="2019" name="Int. J. Syst. Evol. Microbiol.">
        <title>The Global Catalogue of Microorganisms (GCM) 10K type strain sequencing project: providing services to taxonomists for standard genome sequencing and annotation.</title>
        <authorList>
            <consortium name="The Broad Institute Genomics Platform"/>
            <consortium name="The Broad Institute Genome Sequencing Center for Infectious Disease"/>
            <person name="Wu L."/>
            <person name="Ma J."/>
        </authorList>
    </citation>
    <scope>NUCLEOTIDE SEQUENCE [LARGE SCALE GENOMIC DNA]</scope>
    <source>
        <strain evidence="3">JCM 9377</strain>
    </source>
</reference>
<gene>
    <name evidence="2" type="ORF">GCM10010468_00120</name>
</gene>
<evidence type="ECO:0000256" key="1">
    <source>
        <dbReference type="SAM" id="SignalP"/>
    </source>
</evidence>
<comment type="caution">
    <text evidence="2">The sequence shown here is derived from an EMBL/GenBank/DDBJ whole genome shotgun (WGS) entry which is preliminary data.</text>
</comment>